<comment type="caution">
    <text evidence="1">The sequence shown here is derived from an EMBL/GenBank/DDBJ whole genome shotgun (WGS) entry which is preliminary data.</text>
</comment>
<organism evidence="1 2">
    <name type="scientific">Robertkochia marina</name>
    <dbReference type="NCBI Taxonomy" id="1227945"/>
    <lineage>
        <taxon>Bacteria</taxon>
        <taxon>Pseudomonadati</taxon>
        <taxon>Bacteroidota</taxon>
        <taxon>Flavobacteriia</taxon>
        <taxon>Flavobacteriales</taxon>
        <taxon>Flavobacteriaceae</taxon>
        <taxon>Robertkochia</taxon>
    </lineage>
</organism>
<gene>
    <name evidence="1" type="ORF">E7Z59_07645</name>
</gene>
<dbReference type="AlphaFoldDB" id="A0A4S3M0G7"/>
<name>A0A4S3M0G7_9FLAO</name>
<proteinExistence type="predicted"/>
<evidence type="ECO:0000313" key="2">
    <source>
        <dbReference type="Proteomes" id="UP000305939"/>
    </source>
</evidence>
<dbReference type="Proteomes" id="UP000305939">
    <property type="component" value="Unassembled WGS sequence"/>
</dbReference>
<dbReference type="RefSeq" id="WP_136335732.1">
    <property type="nucleotide sequence ID" value="NZ_QXMP01000005.1"/>
</dbReference>
<dbReference type="OrthoDB" id="5496093at2"/>
<evidence type="ECO:0000313" key="1">
    <source>
        <dbReference type="EMBL" id="THD67527.1"/>
    </source>
</evidence>
<reference evidence="1 2" key="1">
    <citation type="submission" date="2019-04" db="EMBL/GenBank/DDBJ databases">
        <title>Draft genome sequence of Robertkochia marina CC-AMO-30D.</title>
        <authorList>
            <person name="Hameed A."/>
            <person name="Lin S.-Y."/>
            <person name="Shahina M."/>
            <person name="Lai W.-A."/>
            <person name="Young C.-C."/>
        </authorList>
    </citation>
    <scope>NUCLEOTIDE SEQUENCE [LARGE SCALE GENOMIC DNA]</scope>
    <source>
        <strain evidence="1 2">CC-AMO-30D</strain>
    </source>
</reference>
<accession>A0A4S3M0G7</accession>
<sequence length="302" mass="34942">MKSARLLLLAFVFLLVFVFSFMWLSNKGVFAPRETPFNLAINFSDYWQTGEAEITSYQLKQARYGEIREGKAVLIYVTEPFNTSEQVKSNKTTGSLPVLKLNQTRNFLTGIYPYSIMSSTFFPLEKKKHAVKVSASIQEWCGQVYSQLNNRGVFELLSHSYFEGEADQYLEIEPTHLENELWSIIRLDPLKLPQGSFQIIPSLEYMRLMHIEPMAYQGQGVLRKKNGSYTYTLSYPSLKRELAITFSEKFPYEIQSWKETYPSGGAKPEMLESSATKIKRIKTAYWEKNKKNDTYLYHALGL</sequence>
<keyword evidence="2" id="KW-1185">Reference proteome</keyword>
<dbReference type="EMBL" id="SSMC01000002">
    <property type="protein sequence ID" value="THD67527.1"/>
    <property type="molecule type" value="Genomic_DNA"/>
</dbReference>
<protein>
    <submittedName>
        <fullName evidence="1">Septum formation inhibitor Maf</fullName>
    </submittedName>
</protein>